<dbReference type="RefSeq" id="WP_089800750.1">
    <property type="nucleotide sequence ID" value="NZ_BJYE01000021.1"/>
</dbReference>
<feature type="signal peptide" evidence="1">
    <location>
        <begin position="1"/>
        <end position="22"/>
    </location>
</feature>
<evidence type="ECO:0008006" key="4">
    <source>
        <dbReference type="Google" id="ProtNLM"/>
    </source>
</evidence>
<reference evidence="2 3" key="1">
    <citation type="submission" date="2019-07" db="EMBL/GenBank/DDBJ databases">
        <title>Whole genome shotgun sequence of Halolactibacillus alkaliphilus NBRC 103919.</title>
        <authorList>
            <person name="Hosoyama A."/>
            <person name="Uohara A."/>
            <person name="Ohji S."/>
            <person name="Ichikawa N."/>
        </authorList>
    </citation>
    <scope>NUCLEOTIDE SEQUENCE [LARGE SCALE GENOMIC DNA]</scope>
    <source>
        <strain evidence="2 3">NBRC 103919</strain>
    </source>
</reference>
<proteinExistence type="predicted"/>
<organism evidence="2 3">
    <name type="scientific">Halolactibacillus alkaliphilus</name>
    <dbReference type="NCBI Taxonomy" id="442899"/>
    <lineage>
        <taxon>Bacteria</taxon>
        <taxon>Bacillati</taxon>
        <taxon>Bacillota</taxon>
        <taxon>Bacilli</taxon>
        <taxon>Bacillales</taxon>
        <taxon>Bacillaceae</taxon>
        <taxon>Halolactibacillus</taxon>
    </lineage>
</organism>
<evidence type="ECO:0000313" key="2">
    <source>
        <dbReference type="EMBL" id="GEN57266.1"/>
    </source>
</evidence>
<comment type="caution">
    <text evidence="2">The sequence shown here is derived from an EMBL/GenBank/DDBJ whole genome shotgun (WGS) entry which is preliminary data.</text>
</comment>
<gene>
    <name evidence="2" type="ORF">HAL01_17300</name>
</gene>
<dbReference type="OrthoDB" id="2969826at2"/>
<evidence type="ECO:0000256" key="1">
    <source>
        <dbReference type="SAM" id="SignalP"/>
    </source>
</evidence>
<accession>A0A511X2U2</accession>
<dbReference type="PROSITE" id="PS51257">
    <property type="entry name" value="PROKAR_LIPOPROTEIN"/>
    <property type="match status" value="1"/>
</dbReference>
<dbReference type="EMBL" id="BJYE01000021">
    <property type="protein sequence ID" value="GEN57266.1"/>
    <property type="molecule type" value="Genomic_DNA"/>
</dbReference>
<dbReference type="Proteomes" id="UP000321400">
    <property type="component" value="Unassembled WGS sequence"/>
</dbReference>
<keyword evidence="3" id="KW-1185">Reference proteome</keyword>
<sequence>MYRKWYLLIGFIWLLSACSNISTSGIEFEDLSYTQVNAGIEELEGEDNPLFEKIRIEMKDYHVEEENDLERRLEFTFLIKNLTNQDMNFKYIGFFPDELERYYLSRNSFESDERIFEKDFEWEHTASILVQHPENLQDEARDYLASEGEKIYFAFEIDGDIFYHELTLSDGLAHIN</sequence>
<keyword evidence="1" id="KW-0732">Signal</keyword>
<evidence type="ECO:0000313" key="3">
    <source>
        <dbReference type="Proteomes" id="UP000321400"/>
    </source>
</evidence>
<feature type="chain" id="PRO_5039708398" description="Lipoprotein" evidence="1">
    <location>
        <begin position="23"/>
        <end position="176"/>
    </location>
</feature>
<protein>
    <recommendedName>
        <fullName evidence="4">Lipoprotein</fullName>
    </recommendedName>
</protein>
<name>A0A511X2U2_9BACI</name>
<dbReference type="AlphaFoldDB" id="A0A511X2U2"/>